<dbReference type="RefSeq" id="WP_088712555.1">
    <property type="nucleotide sequence ID" value="NZ_NFZT01000001.1"/>
</dbReference>
<accession>A0A219B619</accession>
<gene>
    <name evidence="2" type="ORF">B5C34_10420</name>
</gene>
<evidence type="ECO:0000259" key="1">
    <source>
        <dbReference type="Pfam" id="PF18313"/>
    </source>
</evidence>
<evidence type="ECO:0000313" key="2">
    <source>
        <dbReference type="EMBL" id="OWV33832.1"/>
    </source>
</evidence>
<dbReference type="Proteomes" id="UP000198462">
    <property type="component" value="Unassembled WGS sequence"/>
</dbReference>
<dbReference type="OrthoDB" id="4470569at2"/>
<sequence length="504" mass="54073">MTVAPNTPVLVGAAQFVGREDDPAQALSPQDMLAEVARRALSDSGVEAAAAIDTLAVIRLFADSGADAFASPFGSARNLPWSVAQRIGAKPAHLIYGPVGGNSPQLLVNEFAERIWRGEAEVCLIAGGEALRTQARAAKAGLKLDWSEDAPSAPEDPFPVPAMLSGHEAKHGFLLPVNIYPAFETAFGAAEGWSLDEHMRRIGELMAPFSEVARDNPYAQVREARSAEELVTPQGDNRWISWPYTKFLVSNLFVDQAGAVLLMSSGKADELGVPQDGRVYLHGSADTHEKLLPVDRPDYARCPAIEVGAAHALEQANVTPDQLDIIDLYSCFPVAVELAAKEIGLSTDDPKRLTQTGGLPYFGGAGNAYSMHGIAEIFEACRAQPDKTAFVFANGGFLTKHSFGVYSAKPGYSERTDPASYQRRIDEMPSPALDKTPSGEGVIEAYTVIFDRKGAKVAPIIARKGDTRFLAQISEGLDELMADNMVGRKVRVEAGDPVNRAVLL</sequence>
<comment type="caution">
    <text evidence="2">The sequence shown here is derived from an EMBL/GenBank/DDBJ whole genome shotgun (WGS) entry which is preliminary data.</text>
</comment>
<dbReference type="SUPFAM" id="SSF53901">
    <property type="entry name" value="Thiolase-like"/>
    <property type="match status" value="2"/>
</dbReference>
<protein>
    <recommendedName>
        <fullName evidence="1">Thiolase-like protein type 1 additional C-terminal domain-containing protein</fullName>
    </recommendedName>
</protein>
<evidence type="ECO:0000313" key="3">
    <source>
        <dbReference type="Proteomes" id="UP000198462"/>
    </source>
</evidence>
<dbReference type="AlphaFoldDB" id="A0A219B619"/>
<dbReference type="PANTHER" id="PTHR42870:SF2">
    <property type="entry name" value="LIPID-TRANSFER PROTEIN, PUTATIVE-RELATED"/>
    <property type="match status" value="1"/>
</dbReference>
<name>A0A219B619_9SPHN</name>
<dbReference type="PANTHER" id="PTHR42870">
    <property type="entry name" value="ACETYL-COA C-ACETYLTRANSFERASE"/>
    <property type="match status" value="1"/>
</dbReference>
<dbReference type="InterPro" id="IPR040771">
    <property type="entry name" value="TLP1_add_C"/>
</dbReference>
<feature type="domain" description="Thiolase-like protein type 1 additional C-terminal" evidence="1">
    <location>
        <begin position="422"/>
        <end position="494"/>
    </location>
</feature>
<dbReference type="EMBL" id="NFZT01000001">
    <property type="protein sequence ID" value="OWV33832.1"/>
    <property type="molecule type" value="Genomic_DNA"/>
</dbReference>
<dbReference type="Gene3D" id="2.40.50.840">
    <property type="match status" value="1"/>
</dbReference>
<dbReference type="InterPro" id="IPR016039">
    <property type="entry name" value="Thiolase-like"/>
</dbReference>
<dbReference type="Pfam" id="PF18313">
    <property type="entry name" value="TLP1_add_C"/>
    <property type="match status" value="1"/>
</dbReference>
<proteinExistence type="predicted"/>
<organism evidence="2 3">
    <name type="scientific">Pacificimonas flava</name>
    <dbReference type="NCBI Taxonomy" id="1234595"/>
    <lineage>
        <taxon>Bacteria</taxon>
        <taxon>Pseudomonadati</taxon>
        <taxon>Pseudomonadota</taxon>
        <taxon>Alphaproteobacteria</taxon>
        <taxon>Sphingomonadales</taxon>
        <taxon>Sphingosinicellaceae</taxon>
        <taxon>Pacificimonas</taxon>
    </lineage>
</organism>
<dbReference type="GO" id="GO:0016746">
    <property type="term" value="F:acyltransferase activity"/>
    <property type="evidence" value="ECO:0007669"/>
    <property type="project" value="InterPro"/>
</dbReference>
<dbReference type="Gene3D" id="3.40.47.10">
    <property type="match status" value="1"/>
</dbReference>
<keyword evidence="3" id="KW-1185">Reference proteome</keyword>
<reference evidence="3" key="1">
    <citation type="submission" date="2017-05" db="EMBL/GenBank/DDBJ databases">
        <authorList>
            <person name="Lin X."/>
        </authorList>
    </citation>
    <scope>NUCLEOTIDE SEQUENCE [LARGE SCALE GENOMIC DNA]</scope>
    <source>
        <strain evidence="3">JLT2012</strain>
    </source>
</reference>